<dbReference type="GO" id="GO:0032267">
    <property type="term" value="F:tRNA(Ile)-lysidine synthase activity"/>
    <property type="evidence" value="ECO:0007669"/>
    <property type="project" value="UniProtKB-EC"/>
</dbReference>
<dbReference type="HAMAP" id="MF_01161">
    <property type="entry name" value="tRNA_Ile_lys_synt"/>
    <property type="match status" value="1"/>
</dbReference>
<evidence type="ECO:0000259" key="9">
    <source>
        <dbReference type="PROSITE" id="PS51747"/>
    </source>
</evidence>
<feature type="binding site" evidence="8">
    <location>
        <begin position="30"/>
        <end position="35"/>
    </location>
    <ligand>
        <name>ATP</name>
        <dbReference type="ChEBI" id="CHEBI:30616"/>
    </ligand>
</feature>
<keyword evidence="3 8" id="KW-0436">Ligase</keyword>
<dbReference type="InterPro" id="IPR012094">
    <property type="entry name" value="tRNA_Ile_lys_synt"/>
</dbReference>
<evidence type="ECO:0000313" key="10">
    <source>
        <dbReference type="EMBL" id="MFC6590906.1"/>
    </source>
</evidence>
<comment type="caution">
    <text evidence="10">The sequence shown here is derived from an EMBL/GenBank/DDBJ whole genome shotgun (WGS) entry which is preliminary data.</text>
</comment>
<dbReference type="EMBL" id="JBHSWD010000001">
    <property type="protein sequence ID" value="MFC6590906.1"/>
    <property type="molecule type" value="Genomic_DNA"/>
</dbReference>
<protein>
    <recommendedName>
        <fullName evidence="8">tRNA(Ile)-lysidine synthase</fullName>
        <ecNumber evidence="8">6.3.4.19</ecNumber>
    </recommendedName>
    <alternativeName>
        <fullName evidence="8">tRNA(Ile)-2-lysyl-cytidine synthase</fullName>
    </alternativeName>
    <alternativeName>
        <fullName evidence="8">tRNA(Ile)-lysidine synthetase</fullName>
    </alternativeName>
</protein>
<comment type="similarity">
    <text evidence="8">Belongs to the tRNA(Ile)-lysidine synthase family.</text>
</comment>
<dbReference type="Gene3D" id="3.40.140.10">
    <property type="entry name" value="Cytidine Deaminase, domain 2"/>
    <property type="match status" value="1"/>
</dbReference>
<evidence type="ECO:0000256" key="5">
    <source>
        <dbReference type="ARBA" id="ARBA00022741"/>
    </source>
</evidence>
<dbReference type="CDD" id="cd01285">
    <property type="entry name" value="nucleoside_deaminase"/>
    <property type="match status" value="1"/>
</dbReference>
<evidence type="ECO:0000256" key="7">
    <source>
        <dbReference type="ARBA" id="ARBA00048539"/>
    </source>
</evidence>
<evidence type="ECO:0000256" key="4">
    <source>
        <dbReference type="ARBA" id="ARBA00022694"/>
    </source>
</evidence>
<evidence type="ECO:0000313" key="11">
    <source>
        <dbReference type="Proteomes" id="UP001596297"/>
    </source>
</evidence>
<dbReference type="PROSITE" id="PS51747">
    <property type="entry name" value="CYT_DCMP_DEAMINASES_2"/>
    <property type="match status" value="1"/>
</dbReference>
<dbReference type="PANTHER" id="PTHR43033:SF1">
    <property type="entry name" value="TRNA(ILE)-LYSIDINE SYNTHASE-RELATED"/>
    <property type="match status" value="1"/>
</dbReference>
<keyword evidence="2 8" id="KW-0963">Cytoplasm</keyword>
<dbReference type="NCBIfam" id="TIGR02433">
    <property type="entry name" value="lysidine_TilS_C"/>
    <property type="match status" value="1"/>
</dbReference>
<dbReference type="EC" id="6.3.4.19" evidence="8"/>
<dbReference type="CDD" id="cd01992">
    <property type="entry name" value="TilS_N"/>
    <property type="match status" value="1"/>
</dbReference>
<dbReference type="SUPFAM" id="SSF53927">
    <property type="entry name" value="Cytidine deaminase-like"/>
    <property type="match status" value="1"/>
</dbReference>
<accession>A0ABW1Y9J4</accession>
<dbReference type="Proteomes" id="UP001596297">
    <property type="component" value="Unassembled WGS sequence"/>
</dbReference>
<dbReference type="NCBIfam" id="TIGR02432">
    <property type="entry name" value="lysidine_TilS_N"/>
    <property type="match status" value="1"/>
</dbReference>
<evidence type="ECO:0000256" key="2">
    <source>
        <dbReference type="ARBA" id="ARBA00022490"/>
    </source>
</evidence>
<comment type="domain">
    <text evidence="8">The N-terminal region contains the highly conserved SGGXDS motif, predicted to be a P-loop motif involved in ATP binding.</text>
</comment>
<dbReference type="RefSeq" id="WP_380081913.1">
    <property type="nucleotide sequence ID" value="NZ_JBHSWD010000001.1"/>
</dbReference>
<keyword evidence="6 8" id="KW-0067">ATP-binding</keyword>
<dbReference type="Pfam" id="PF00383">
    <property type="entry name" value="dCMP_cyt_deam_1"/>
    <property type="match status" value="1"/>
</dbReference>
<organism evidence="10 11">
    <name type="scientific">Deinococcus lacus</name>
    <dbReference type="NCBI Taxonomy" id="392561"/>
    <lineage>
        <taxon>Bacteria</taxon>
        <taxon>Thermotogati</taxon>
        <taxon>Deinococcota</taxon>
        <taxon>Deinococci</taxon>
        <taxon>Deinococcales</taxon>
        <taxon>Deinococcaceae</taxon>
        <taxon>Deinococcus</taxon>
    </lineage>
</organism>
<dbReference type="SUPFAM" id="SSF56037">
    <property type="entry name" value="PheT/TilS domain"/>
    <property type="match status" value="1"/>
</dbReference>
<evidence type="ECO:0000256" key="3">
    <source>
        <dbReference type="ARBA" id="ARBA00022598"/>
    </source>
</evidence>
<evidence type="ECO:0000256" key="6">
    <source>
        <dbReference type="ARBA" id="ARBA00022840"/>
    </source>
</evidence>
<dbReference type="InterPro" id="IPR011063">
    <property type="entry name" value="TilS/TtcA_N"/>
</dbReference>
<dbReference type="Gene3D" id="3.40.50.620">
    <property type="entry name" value="HUPs"/>
    <property type="match status" value="1"/>
</dbReference>
<comment type="subcellular location">
    <subcellularLocation>
        <location evidence="1 8">Cytoplasm</location>
    </subcellularLocation>
</comment>
<dbReference type="Pfam" id="PF11734">
    <property type="entry name" value="TilS_C"/>
    <property type="match status" value="1"/>
</dbReference>
<dbReference type="SUPFAM" id="SSF52402">
    <property type="entry name" value="Adenine nucleotide alpha hydrolases-like"/>
    <property type="match status" value="1"/>
</dbReference>
<dbReference type="Pfam" id="PF01171">
    <property type="entry name" value="ATP_bind_3"/>
    <property type="match status" value="1"/>
</dbReference>
<evidence type="ECO:0000256" key="1">
    <source>
        <dbReference type="ARBA" id="ARBA00004496"/>
    </source>
</evidence>
<reference evidence="11" key="1">
    <citation type="journal article" date="2019" name="Int. J. Syst. Evol. Microbiol.">
        <title>The Global Catalogue of Microorganisms (GCM) 10K type strain sequencing project: providing services to taxonomists for standard genome sequencing and annotation.</title>
        <authorList>
            <consortium name="The Broad Institute Genomics Platform"/>
            <consortium name="The Broad Institute Genome Sequencing Center for Infectious Disease"/>
            <person name="Wu L."/>
            <person name="Ma J."/>
        </authorList>
    </citation>
    <scope>NUCLEOTIDE SEQUENCE [LARGE SCALE GENOMIC DNA]</scope>
    <source>
        <strain evidence="11">CGMCC 1.15772</strain>
    </source>
</reference>
<keyword evidence="11" id="KW-1185">Reference proteome</keyword>
<keyword evidence="4 8" id="KW-0819">tRNA processing</keyword>
<sequence length="508" mass="53568">MPAATAAPFAPDLLRPLTPYAGRRVVVAVSGGADSVGLLRALLLTPAEVTAAHLDHALRPDSAQDAEWVAALCAALGVPLRSERVAVAEVAARRGWNLEDAARRVRYQFLGRAAQAAGASVILTAHTQRDQAETVLMRLLRGEAVLSGILPQWGRVERPWLAVERRSIEAFLGALGQGWREDPTNQDPAQTRAWLRLEIMPRLLLRYPGAEAALARVAHLQAQDDAALEAAAARVQAHTPLPGQEGAVLRRVVRRRLAQSDLSATAPQTLQLAEALQQRRTLHLTLAGGQAVSAVAGRLVTPASPPDITVPREVPAGLELRTRRPGDRLRLPGGERALSDVFIDAHVPRQHRDQVPLLAQGSQVQWVGLRPPLRAVGAAVPGPELHERAMQRALELAREAAAAGEVPVGAVVLSASGAVIGEGRNRSRECGDMTRHAELEALRAACAVAGAYLTGCTLVVTLEPCPMCLGAALEARVSHVVYGAANPRGGALGGGPTCSAGTGAGSHR</sequence>
<proteinExistence type="inferred from homology"/>
<dbReference type="PANTHER" id="PTHR43033">
    <property type="entry name" value="TRNA(ILE)-LYSIDINE SYNTHASE-RELATED"/>
    <property type="match status" value="1"/>
</dbReference>
<dbReference type="SMART" id="SM00977">
    <property type="entry name" value="TilS_C"/>
    <property type="match status" value="1"/>
</dbReference>
<dbReference type="InterPro" id="IPR002125">
    <property type="entry name" value="CMP_dCMP_dom"/>
</dbReference>
<dbReference type="InterPro" id="IPR012795">
    <property type="entry name" value="tRNA_Ile_lys_synt_N"/>
</dbReference>
<feature type="domain" description="CMP/dCMP-type deaminase" evidence="9">
    <location>
        <begin position="384"/>
        <end position="495"/>
    </location>
</feature>
<name>A0ABW1Y9J4_9DEIO</name>
<dbReference type="InterPro" id="IPR014729">
    <property type="entry name" value="Rossmann-like_a/b/a_fold"/>
</dbReference>
<evidence type="ECO:0000256" key="8">
    <source>
        <dbReference type="HAMAP-Rule" id="MF_01161"/>
    </source>
</evidence>
<comment type="function">
    <text evidence="8">Ligates lysine onto the cytidine present at position 34 of the AUA codon-specific tRNA(Ile) that contains the anticodon CAU, in an ATP-dependent manner. Cytidine is converted to lysidine, thus changing the amino acid specificity of the tRNA from methionine to isoleucine.</text>
</comment>
<gene>
    <name evidence="8 10" type="primary">tilS</name>
    <name evidence="10" type="ORF">ACFP81_01900</name>
</gene>
<dbReference type="InterPro" id="IPR016193">
    <property type="entry name" value="Cytidine_deaminase-like"/>
</dbReference>
<dbReference type="InterPro" id="IPR012796">
    <property type="entry name" value="Lysidine-tRNA-synth_C"/>
</dbReference>
<keyword evidence="5 8" id="KW-0547">Nucleotide-binding</keyword>
<comment type="catalytic activity">
    <reaction evidence="7 8">
        <text>cytidine(34) in tRNA(Ile2) + L-lysine + ATP = lysidine(34) in tRNA(Ile2) + AMP + diphosphate + H(+)</text>
        <dbReference type="Rhea" id="RHEA:43744"/>
        <dbReference type="Rhea" id="RHEA-COMP:10625"/>
        <dbReference type="Rhea" id="RHEA-COMP:10670"/>
        <dbReference type="ChEBI" id="CHEBI:15378"/>
        <dbReference type="ChEBI" id="CHEBI:30616"/>
        <dbReference type="ChEBI" id="CHEBI:32551"/>
        <dbReference type="ChEBI" id="CHEBI:33019"/>
        <dbReference type="ChEBI" id="CHEBI:82748"/>
        <dbReference type="ChEBI" id="CHEBI:83665"/>
        <dbReference type="ChEBI" id="CHEBI:456215"/>
        <dbReference type="EC" id="6.3.4.19"/>
    </reaction>
</comment>